<dbReference type="EMBL" id="SNZB01000001">
    <property type="protein sequence ID" value="TDR23158.1"/>
    <property type="molecule type" value="Genomic_DNA"/>
</dbReference>
<evidence type="ECO:0000259" key="2">
    <source>
        <dbReference type="Pfam" id="PF07593"/>
    </source>
</evidence>
<evidence type="ECO:0000313" key="3">
    <source>
        <dbReference type="EMBL" id="TDR23158.1"/>
    </source>
</evidence>
<proteinExistence type="predicted"/>
<accession>A0A4R6Y2F4</accession>
<dbReference type="Pfam" id="PF13517">
    <property type="entry name" value="FG-GAP_3"/>
    <property type="match status" value="3"/>
</dbReference>
<sequence>MILLHGLKWSLLLLVNVIDFVDSSQTVGVSASHDISALNPTYGIGQAFIDIDNDDDMDLLMTNQEDSNYVFINQGSGSFLQSAAFPELNLNAEIARGVTVADYDNDGWDDILYAIDGQNRLFKNNMGTSFVDVSNAAGLSITRNSVNAAWADINADGFLDFYVINYQDQSGPLAKDEFYLNNGDGTFTEISDDLQLAELSKPGLAITFFDYDNDGDQDIYVVNDKLVGNTLWANIGPATQGCGVSWCFQDVSVPAAANRAVYGMGIAIGDYDLDGDYDMYFSSIAEQVLLQSQVAQGSDTFIDQSNAVGLNFDAVGWATLFLDLDNDGWLDAYLATDGNNLQSSDRLYHNNGLGVFVDITTGSGVSNLDRTRGAASGDFNHDGLIDILTGNWGVDFKLYENQSTGTNNWIKFKLNGSGSVNRNAIGTKLKLFLDDNRVLMQSVYSGASFGAGNERTLHFGIGQANIERVEVTWPNQISHAVDGHLINQVNQLTYQDDIFNNSFESSNQR</sequence>
<dbReference type="InterPro" id="IPR028994">
    <property type="entry name" value="Integrin_alpha_N"/>
</dbReference>
<comment type="caution">
    <text evidence="3">The sequence shown here is derived from an EMBL/GenBank/DDBJ whole genome shotgun (WGS) entry which is preliminary data.</text>
</comment>
<reference evidence="3 4" key="1">
    <citation type="submission" date="2019-03" db="EMBL/GenBank/DDBJ databases">
        <title>Genomic Encyclopedia of Type Strains, Phase IV (KMG-IV): sequencing the most valuable type-strain genomes for metagenomic binning, comparative biology and taxonomic classification.</title>
        <authorList>
            <person name="Goeker M."/>
        </authorList>
    </citation>
    <scope>NUCLEOTIDE SEQUENCE [LARGE SCALE GENOMIC DNA]</scope>
    <source>
        <strain evidence="3 4">DSM 25488</strain>
    </source>
</reference>
<protein>
    <submittedName>
        <fullName evidence="3">VCBS repeat protein</fullName>
    </submittedName>
</protein>
<name>A0A4R6Y2F4_9GAMM</name>
<keyword evidence="4" id="KW-1185">Reference proteome</keyword>
<dbReference type="RefSeq" id="WP_099018183.1">
    <property type="nucleotide sequence ID" value="NZ_NIHB01000001.1"/>
</dbReference>
<dbReference type="PANTHER" id="PTHR16026:SF0">
    <property type="entry name" value="CARTILAGE ACIDIC PROTEIN 1"/>
    <property type="match status" value="1"/>
</dbReference>
<dbReference type="SUPFAM" id="SSF69318">
    <property type="entry name" value="Integrin alpha N-terminal domain"/>
    <property type="match status" value="1"/>
</dbReference>
<dbReference type="OrthoDB" id="100785at2"/>
<feature type="domain" description="ASPIC/UnbV" evidence="2">
    <location>
        <begin position="424"/>
        <end position="488"/>
    </location>
</feature>
<dbReference type="InterPro" id="IPR011519">
    <property type="entry name" value="UnbV_ASPIC"/>
</dbReference>
<dbReference type="InterPro" id="IPR027039">
    <property type="entry name" value="Crtac1"/>
</dbReference>
<dbReference type="AlphaFoldDB" id="A0A4R6Y2F4"/>
<evidence type="ECO:0000256" key="1">
    <source>
        <dbReference type="ARBA" id="ARBA00022729"/>
    </source>
</evidence>
<organism evidence="3 4">
    <name type="scientific">Marinicella litoralis</name>
    <dbReference type="NCBI Taxonomy" id="644220"/>
    <lineage>
        <taxon>Bacteria</taxon>
        <taxon>Pseudomonadati</taxon>
        <taxon>Pseudomonadota</taxon>
        <taxon>Gammaproteobacteria</taxon>
        <taxon>Lysobacterales</taxon>
        <taxon>Marinicellaceae</taxon>
        <taxon>Marinicella</taxon>
    </lineage>
</organism>
<keyword evidence="1" id="KW-0732">Signal</keyword>
<evidence type="ECO:0000313" key="4">
    <source>
        <dbReference type="Proteomes" id="UP000295724"/>
    </source>
</evidence>
<dbReference type="PANTHER" id="PTHR16026">
    <property type="entry name" value="CARTILAGE ACIDIC PROTEIN 1"/>
    <property type="match status" value="1"/>
</dbReference>
<dbReference type="Proteomes" id="UP000295724">
    <property type="component" value="Unassembled WGS sequence"/>
</dbReference>
<gene>
    <name evidence="3" type="ORF">C8D91_0016</name>
</gene>
<dbReference type="Pfam" id="PF07593">
    <property type="entry name" value="UnbV_ASPIC"/>
    <property type="match status" value="1"/>
</dbReference>
<dbReference type="InterPro" id="IPR013517">
    <property type="entry name" value="FG-GAP"/>
</dbReference>
<dbReference type="Gene3D" id="2.130.10.130">
    <property type="entry name" value="Integrin alpha, N-terminal"/>
    <property type="match status" value="2"/>
</dbReference>